<evidence type="ECO:0000313" key="1">
    <source>
        <dbReference type="EMBL" id="KAJ0201329.1"/>
    </source>
</evidence>
<protein>
    <submittedName>
        <fullName evidence="1">Uncharacterized protein</fullName>
    </submittedName>
</protein>
<organism evidence="1 2">
    <name type="scientific">Lactuca sativa</name>
    <name type="common">Garden lettuce</name>
    <dbReference type="NCBI Taxonomy" id="4236"/>
    <lineage>
        <taxon>Eukaryota</taxon>
        <taxon>Viridiplantae</taxon>
        <taxon>Streptophyta</taxon>
        <taxon>Embryophyta</taxon>
        <taxon>Tracheophyta</taxon>
        <taxon>Spermatophyta</taxon>
        <taxon>Magnoliopsida</taxon>
        <taxon>eudicotyledons</taxon>
        <taxon>Gunneridae</taxon>
        <taxon>Pentapetalae</taxon>
        <taxon>asterids</taxon>
        <taxon>campanulids</taxon>
        <taxon>Asterales</taxon>
        <taxon>Asteraceae</taxon>
        <taxon>Cichorioideae</taxon>
        <taxon>Cichorieae</taxon>
        <taxon>Lactucinae</taxon>
        <taxon>Lactuca</taxon>
    </lineage>
</organism>
<gene>
    <name evidence="1" type="ORF">LSAT_V11C600312290</name>
</gene>
<sequence length="105" mass="12365">MFLAIVINRNNKTLPIAFEHVFPLSNHEYTCKSVLKYMRTRGVSGRTLQPFFWMTSNSYIVSHFEENFHRMPPGAHEMLANIGHAKWIRAYFPNIRWNVVNNDVP</sequence>
<dbReference type="EMBL" id="NBSK02000006">
    <property type="protein sequence ID" value="KAJ0201329.1"/>
    <property type="molecule type" value="Genomic_DNA"/>
</dbReference>
<comment type="caution">
    <text evidence="1">The sequence shown here is derived from an EMBL/GenBank/DDBJ whole genome shotgun (WGS) entry which is preliminary data.</text>
</comment>
<dbReference type="AlphaFoldDB" id="A0A9R1V9L5"/>
<reference evidence="1 2" key="1">
    <citation type="journal article" date="2017" name="Nat. Commun.">
        <title>Genome assembly with in vitro proximity ligation data and whole-genome triplication in lettuce.</title>
        <authorList>
            <person name="Reyes-Chin-Wo S."/>
            <person name="Wang Z."/>
            <person name="Yang X."/>
            <person name="Kozik A."/>
            <person name="Arikit S."/>
            <person name="Song C."/>
            <person name="Xia L."/>
            <person name="Froenicke L."/>
            <person name="Lavelle D.O."/>
            <person name="Truco M.J."/>
            <person name="Xia R."/>
            <person name="Zhu S."/>
            <person name="Xu C."/>
            <person name="Xu H."/>
            <person name="Xu X."/>
            <person name="Cox K."/>
            <person name="Korf I."/>
            <person name="Meyers B.C."/>
            <person name="Michelmore R.W."/>
        </authorList>
    </citation>
    <scope>NUCLEOTIDE SEQUENCE [LARGE SCALE GENOMIC DNA]</scope>
    <source>
        <strain evidence="2">cv. Salinas</strain>
        <tissue evidence="1">Seedlings</tissue>
    </source>
</reference>
<name>A0A9R1V9L5_LACSA</name>
<proteinExistence type="predicted"/>
<dbReference type="Proteomes" id="UP000235145">
    <property type="component" value="Unassembled WGS sequence"/>
</dbReference>
<keyword evidence="2" id="KW-1185">Reference proteome</keyword>
<accession>A0A9R1V9L5</accession>
<evidence type="ECO:0000313" key="2">
    <source>
        <dbReference type="Proteomes" id="UP000235145"/>
    </source>
</evidence>